<dbReference type="InterPro" id="IPR005123">
    <property type="entry name" value="Oxoglu/Fe-dep_dioxygenase_dom"/>
</dbReference>
<sequence length="670" mass="73589">MEQRLAVGRSASSPNPGSPAQQDARTPQAEQRLLGNAATAAAFGGACAVDVRPDQSHAILQWRSQERLPSFLETHTEELTLSRPGVWGFFQEPWLGRAVVGHVKWPGASWRAKFTVLPSLIAKQEAEAMKEPLIAAPEDFDEDIDGVDRMVTYEFIISSAGAEKAHDPVREPLRQKLRDITEPIIRDRIAPFVRARYPKAGAVCHSMIRRYLENERRSHDTHWDIPSYVSVVVSLDSAGLDFEGGFFVTTGSGEKSFLPLQRGDTVVHQSDLLHGVHVKRGDRWSWAMWFQDSWDCSSRAESWWQLEAEAGDPVAQTLRAMRASTQEESWTWLQSAARQSFPRAQLYLGKAHEDRGATQTAAGWYESARHGGEVDACFYLGLWEQQQGNLSGAAALFQQGAQAGEGKAMAELGKAYRDGQGVPKDPSLARQWLEKAADFTVEAMYLSHLAQASPPEGSAALFLERAARMGHEEAIRKFMEPLAKAKRWEEVMPWLLRLESKAALSQFVKLRKAGVPAQPFAEFRAQRLLADLAHQGFEDARQLLQEMRSAMAPIYQEAPSPMLCKAVALQAGALYASAATLPHASPGMQVTSPMPQPVHAGSPHMVHAAPTPAPAPPTLAAQGTRPRLGVARMVSPMGRAMSTSALHAQVRHFPGAAHAPVQTVPACAWK</sequence>
<proteinExistence type="inferred from homology"/>
<keyword evidence="5" id="KW-0560">Oxidoreductase</keyword>
<keyword evidence="4" id="KW-0223">Dioxygenase</keyword>
<dbReference type="InterPro" id="IPR006620">
    <property type="entry name" value="Pro_4_hyd_alph"/>
</dbReference>
<dbReference type="InterPro" id="IPR006597">
    <property type="entry name" value="Sel1-like"/>
</dbReference>
<dbReference type="EMBL" id="CAUJNA010002113">
    <property type="protein sequence ID" value="CAJ1390655.1"/>
    <property type="molecule type" value="Genomic_DNA"/>
</dbReference>
<keyword evidence="7" id="KW-0325">Glycoprotein</keyword>
<feature type="region of interest" description="Disordered" evidence="9">
    <location>
        <begin position="1"/>
        <end position="28"/>
    </location>
</feature>
<evidence type="ECO:0000256" key="3">
    <source>
        <dbReference type="ARBA" id="ARBA00022824"/>
    </source>
</evidence>
<dbReference type="GO" id="GO:0016705">
    <property type="term" value="F:oxidoreductase activity, acting on paired donors, with incorporation or reduction of molecular oxygen"/>
    <property type="evidence" value="ECO:0007669"/>
    <property type="project" value="InterPro"/>
</dbReference>
<keyword evidence="6" id="KW-0408">Iron</keyword>
<name>A0AA36IN70_9DINO</name>
<gene>
    <name evidence="11" type="ORF">EVOR1521_LOCUS16013</name>
</gene>
<dbReference type="GO" id="GO:0031418">
    <property type="term" value="F:L-ascorbic acid binding"/>
    <property type="evidence" value="ECO:0007669"/>
    <property type="project" value="InterPro"/>
</dbReference>
<evidence type="ECO:0000256" key="1">
    <source>
        <dbReference type="ARBA" id="ARBA00001961"/>
    </source>
</evidence>
<dbReference type="SUPFAM" id="SSF81901">
    <property type="entry name" value="HCP-like"/>
    <property type="match status" value="1"/>
</dbReference>
<evidence type="ECO:0000259" key="10">
    <source>
        <dbReference type="PROSITE" id="PS51471"/>
    </source>
</evidence>
<keyword evidence="3" id="KW-0256">Endoplasmic reticulum</keyword>
<keyword evidence="2" id="KW-0479">Metal-binding</keyword>
<dbReference type="GO" id="GO:0051213">
    <property type="term" value="F:dioxygenase activity"/>
    <property type="evidence" value="ECO:0007669"/>
    <property type="project" value="UniProtKB-KW"/>
</dbReference>
<accession>A0AA36IN70</accession>
<evidence type="ECO:0000256" key="9">
    <source>
        <dbReference type="SAM" id="MobiDB-lite"/>
    </source>
</evidence>
<dbReference type="Gene3D" id="2.60.120.620">
    <property type="entry name" value="q2cbj1_9rhob like domain"/>
    <property type="match status" value="1"/>
</dbReference>
<dbReference type="SMART" id="SM00671">
    <property type="entry name" value="SEL1"/>
    <property type="match status" value="3"/>
</dbReference>
<evidence type="ECO:0000256" key="5">
    <source>
        <dbReference type="ARBA" id="ARBA00023002"/>
    </source>
</evidence>
<comment type="caution">
    <text evidence="11">The sequence shown here is derived from an EMBL/GenBank/DDBJ whole genome shotgun (WGS) entry which is preliminary data.</text>
</comment>
<evidence type="ECO:0000256" key="4">
    <source>
        <dbReference type="ARBA" id="ARBA00022964"/>
    </source>
</evidence>
<evidence type="ECO:0000313" key="12">
    <source>
        <dbReference type="Proteomes" id="UP001178507"/>
    </source>
</evidence>
<reference evidence="11" key="1">
    <citation type="submission" date="2023-08" db="EMBL/GenBank/DDBJ databases">
        <authorList>
            <person name="Chen Y."/>
            <person name="Shah S."/>
            <person name="Dougan E. K."/>
            <person name="Thang M."/>
            <person name="Chan C."/>
        </authorList>
    </citation>
    <scope>NUCLEOTIDE SEQUENCE</scope>
</reference>
<dbReference type="Proteomes" id="UP001178507">
    <property type="component" value="Unassembled WGS sequence"/>
</dbReference>
<dbReference type="Gene3D" id="1.25.40.10">
    <property type="entry name" value="Tetratricopeptide repeat domain"/>
    <property type="match status" value="1"/>
</dbReference>
<dbReference type="PANTHER" id="PTHR11102">
    <property type="entry name" value="SEL-1-LIKE PROTEIN"/>
    <property type="match status" value="1"/>
</dbReference>
<evidence type="ECO:0000256" key="7">
    <source>
        <dbReference type="ARBA" id="ARBA00023180"/>
    </source>
</evidence>
<evidence type="ECO:0000313" key="11">
    <source>
        <dbReference type="EMBL" id="CAJ1390655.1"/>
    </source>
</evidence>
<protein>
    <recommendedName>
        <fullName evidence="10">Fe2OG dioxygenase domain-containing protein</fullName>
    </recommendedName>
</protein>
<feature type="domain" description="Fe2OG dioxygenase" evidence="10">
    <location>
        <begin position="199"/>
        <end position="292"/>
    </location>
</feature>
<organism evidence="11 12">
    <name type="scientific">Effrenium voratum</name>
    <dbReference type="NCBI Taxonomy" id="2562239"/>
    <lineage>
        <taxon>Eukaryota</taxon>
        <taxon>Sar</taxon>
        <taxon>Alveolata</taxon>
        <taxon>Dinophyceae</taxon>
        <taxon>Suessiales</taxon>
        <taxon>Symbiodiniaceae</taxon>
        <taxon>Effrenium</taxon>
    </lineage>
</organism>
<dbReference type="GO" id="GO:0005506">
    <property type="term" value="F:iron ion binding"/>
    <property type="evidence" value="ECO:0007669"/>
    <property type="project" value="InterPro"/>
</dbReference>
<dbReference type="PROSITE" id="PS51471">
    <property type="entry name" value="FE2OG_OXY"/>
    <property type="match status" value="1"/>
</dbReference>
<dbReference type="PANTHER" id="PTHR11102:SF160">
    <property type="entry name" value="ERAD-ASSOCIATED E3 UBIQUITIN-PROTEIN LIGASE COMPONENT HRD3"/>
    <property type="match status" value="1"/>
</dbReference>
<evidence type="ECO:0000256" key="2">
    <source>
        <dbReference type="ARBA" id="ARBA00022723"/>
    </source>
</evidence>
<feature type="compositionally biased region" description="Polar residues" evidence="9">
    <location>
        <begin position="10"/>
        <end position="28"/>
    </location>
</feature>
<evidence type="ECO:0000256" key="6">
    <source>
        <dbReference type="ARBA" id="ARBA00023004"/>
    </source>
</evidence>
<dbReference type="Pfam" id="PF08238">
    <property type="entry name" value="Sel1"/>
    <property type="match status" value="1"/>
</dbReference>
<comment type="similarity">
    <text evidence="8">Belongs to the sel-1 family.</text>
</comment>
<keyword evidence="12" id="KW-1185">Reference proteome</keyword>
<dbReference type="SMART" id="SM00702">
    <property type="entry name" value="P4Hc"/>
    <property type="match status" value="1"/>
</dbReference>
<comment type="cofactor">
    <cofactor evidence="1">
        <name>L-ascorbate</name>
        <dbReference type="ChEBI" id="CHEBI:38290"/>
    </cofactor>
</comment>
<dbReference type="InterPro" id="IPR050767">
    <property type="entry name" value="Sel1_AlgK"/>
</dbReference>
<dbReference type="AlphaFoldDB" id="A0AA36IN70"/>
<dbReference type="InterPro" id="IPR011990">
    <property type="entry name" value="TPR-like_helical_dom_sf"/>
</dbReference>
<evidence type="ECO:0000256" key="8">
    <source>
        <dbReference type="ARBA" id="ARBA00038101"/>
    </source>
</evidence>